<dbReference type="EC" id="3.1.1.116" evidence="14"/>
<keyword evidence="11" id="KW-0443">Lipid metabolism</keyword>
<organism evidence="17 18">
    <name type="scientific">Stylophora pistillata</name>
    <name type="common">Smooth cauliflower coral</name>
    <dbReference type="NCBI Taxonomy" id="50429"/>
    <lineage>
        <taxon>Eukaryota</taxon>
        <taxon>Metazoa</taxon>
        <taxon>Cnidaria</taxon>
        <taxon>Anthozoa</taxon>
        <taxon>Hexacorallia</taxon>
        <taxon>Scleractinia</taxon>
        <taxon>Astrocoeniina</taxon>
        <taxon>Pocilloporidae</taxon>
        <taxon>Stylophora</taxon>
    </lineage>
</organism>
<dbReference type="InterPro" id="IPR002921">
    <property type="entry name" value="Fungal_lipase-type"/>
</dbReference>
<gene>
    <name evidence="17" type="primary">Daglb</name>
    <name evidence="17" type="ORF">AWC38_SpisGene3275</name>
</gene>
<evidence type="ECO:0000256" key="11">
    <source>
        <dbReference type="ARBA" id="ARBA00023098"/>
    </source>
</evidence>
<evidence type="ECO:0000313" key="17">
    <source>
        <dbReference type="EMBL" id="PFX31904.1"/>
    </source>
</evidence>
<dbReference type="InterPro" id="IPR029058">
    <property type="entry name" value="AB_hydrolase_fold"/>
</dbReference>
<evidence type="ECO:0000256" key="6">
    <source>
        <dbReference type="ARBA" id="ARBA00022723"/>
    </source>
</evidence>
<dbReference type="SUPFAM" id="SSF53474">
    <property type="entry name" value="alpha/beta-Hydrolases"/>
    <property type="match status" value="1"/>
</dbReference>
<feature type="transmembrane region" description="Helical" evidence="15">
    <location>
        <begin position="58"/>
        <end position="82"/>
    </location>
</feature>
<evidence type="ECO:0000256" key="12">
    <source>
        <dbReference type="ARBA" id="ARBA00023136"/>
    </source>
</evidence>
<dbReference type="PANTHER" id="PTHR45792:SF2">
    <property type="entry name" value="DIACYLGLYCEROL LIPASE-BETA"/>
    <property type="match status" value="1"/>
</dbReference>
<evidence type="ECO:0000256" key="8">
    <source>
        <dbReference type="ARBA" id="ARBA00022837"/>
    </source>
</evidence>
<reference evidence="18" key="1">
    <citation type="journal article" date="2017" name="bioRxiv">
        <title>Comparative analysis of the genomes of Stylophora pistillata and Acropora digitifera provides evidence for extensive differences between species of corals.</title>
        <authorList>
            <person name="Voolstra C.R."/>
            <person name="Li Y."/>
            <person name="Liew Y.J."/>
            <person name="Baumgarten S."/>
            <person name="Zoccola D."/>
            <person name="Flot J.-F."/>
            <person name="Tambutte S."/>
            <person name="Allemand D."/>
            <person name="Aranda M."/>
        </authorList>
    </citation>
    <scope>NUCLEOTIDE SEQUENCE [LARGE SCALE GENOMIC DNA]</scope>
</reference>
<dbReference type="GO" id="GO:0046340">
    <property type="term" value="P:diacylglycerol catabolic process"/>
    <property type="evidence" value="ECO:0007669"/>
    <property type="project" value="TreeGrafter"/>
</dbReference>
<feature type="transmembrane region" description="Helical" evidence="15">
    <location>
        <begin position="131"/>
        <end position="157"/>
    </location>
</feature>
<dbReference type="OrthoDB" id="438440at2759"/>
<feature type="domain" description="Fungal lipase-type" evidence="16">
    <location>
        <begin position="367"/>
        <end position="497"/>
    </location>
</feature>
<evidence type="ECO:0000256" key="7">
    <source>
        <dbReference type="ARBA" id="ARBA00022801"/>
    </source>
</evidence>
<dbReference type="GO" id="GO:0046872">
    <property type="term" value="F:metal ion binding"/>
    <property type="evidence" value="ECO:0007669"/>
    <property type="project" value="UniProtKB-KW"/>
</dbReference>
<evidence type="ECO:0000256" key="15">
    <source>
        <dbReference type="SAM" id="Phobius"/>
    </source>
</evidence>
<dbReference type="PANTHER" id="PTHR45792">
    <property type="entry name" value="DIACYLGLYCEROL LIPASE HOMOLOG-RELATED"/>
    <property type="match status" value="1"/>
</dbReference>
<evidence type="ECO:0000256" key="5">
    <source>
        <dbReference type="ARBA" id="ARBA00022692"/>
    </source>
</evidence>
<dbReference type="AlphaFoldDB" id="A0A2B4SMI3"/>
<keyword evidence="12 15" id="KW-0472">Membrane</keyword>
<comment type="catalytic activity">
    <reaction evidence="13">
        <text>a 1,2-diacyl-sn-glycerol + H2O = a 2-acylglycerol + a fatty acid + H(+)</text>
        <dbReference type="Rhea" id="RHEA:33275"/>
        <dbReference type="ChEBI" id="CHEBI:15377"/>
        <dbReference type="ChEBI" id="CHEBI:15378"/>
        <dbReference type="ChEBI" id="CHEBI:17389"/>
        <dbReference type="ChEBI" id="CHEBI:17815"/>
        <dbReference type="ChEBI" id="CHEBI:28868"/>
        <dbReference type="EC" id="3.1.1.116"/>
    </reaction>
    <physiologicalReaction direction="left-to-right" evidence="13">
        <dbReference type="Rhea" id="RHEA:33276"/>
    </physiologicalReaction>
</comment>
<keyword evidence="3" id="KW-1003">Cell membrane</keyword>
<dbReference type="Gene3D" id="3.40.50.1820">
    <property type="entry name" value="alpha/beta hydrolase"/>
    <property type="match status" value="1"/>
</dbReference>
<keyword evidence="9" id="KW-0442">Lipid degradation</keyword>
<comment type="subcellular location">
    <subcellularLocation>
        <location evidence="2">Cell membrane</location>
        <topology evidence="2">Multi-pass membrane protein</topology>
    </subcellularLocation>
</comment>
<keyword evidence="6" id="KW-0479">Metal-binding</keyword>
<dbReference type="GO" id="GO:0016298">
    <property type="term" value="F:lipase activity"/>
    <property type="evidence" value="ECO:0007669"/>
    <property type="project" value="TreeGrafter"/>
</dbReference>
<proteinExistence type="predicted"/>
<keyword evidence="10 15" id="KW-1133">Transmembrane helix</keyword>
<evidence type="ECO:0000313" key="18">
    <source>
        <dbReference type="Proteomes" id="UP000225706"/>
    </source>
</evidence>
<accession>A0A2B4SMI3</accession>
<dbReference type="Proteomes" id="UP000225706">
    <property type="component" value="Unassembled WGS sequence"/>
</dbReference>
<evidence type="ECO:0000256" key="13">
    <source>
        <dbReference type="ARBA" id="ARBA00024531"/>
    </source>
</evidence>
<keyword evidence="7" id="KW-0378">Hydrolase</keyword>
<name>A0A2B4SMI3_STYPI</name>
<feature type="transmembrane region" description="Helical" evidence="15">
    <location>
        <begin position="94"/>
        <end position="119"/>
    </location>
</feature>
<keyword evidence="4" id="KW-0597">Phosphoprotein</keyword>
<dbReference type="CDD" id="cd00519">
    <property type="entry name" value="Lipase_3"/>
    <property type="match status" value="1"/>
</dbReference>
<dbReference type="InterPro" id="IPR052214">
    <property type="entry name" value="DAG_Lipase-Related"/>
</dbReference>
<sequence>MPALVAFNRRWRIGSDDLFFPAAIGVIVRLVWLAVISMTYGFENDEIRDCNAWLELQLFFIGVILLTSLVIINEIAIIYISMQGTVTNSRPRQFMPVLLYIQLGLYLPELLWTILGTYWAVKNGSSCQPSLVIAVCVSVTLEWLILLVVLIGVLVLFDPLGTIHKDPFGREFSPVMQESTKELWEKRCRWLCCFFTGRDDQYLSAVSDIADILASGLHGVDIVASDVAVGLILLQEEQDHEQMERKIKGENLQKGTLVNLSDPTEKSLVQDAAHFMQFALGSYGWPLYMFMNPCVGPGNLCSGMRCCGGCRPVGEHIFEDNCCYCNSAGLKLQAHLEDIDLVYCSYHNKIYEPPFYVAVDHDCQAVVVSIRGSLSMQDALTDLTGQQEELRIEGTEITCHAHKGILLCARYVKSKLEKEELLQRAFSRAGENYRLVIVGHSLGAGTASLLSVLLKPTYPELLCFAYSNPSVLSALATPYCEDFIISVVLGKDVVPRMGVKSGDELRQDLVAVISKCSLPKYRVLMSGCWQALCFFLGPSFKAGRGEDWHFFSRSRQYRSTSNHLLWESNLTQPLLEDMQDETSLLARGEPSTGYFTEGELESTPSSSLTPVSAEQLFPAGKILQIDERPSIRLERPQYDVMWADKENYVKLVIHPGMLSDHMPDRVMKALGGILTQDTTVQEV</sequence>
<dbReference type="Pfam" id="PF01764">
    <property type="entry name" value="Lipase_3"/>
    <property type="match status" value="1"/>
</dbReference>
<evidence type="ECO:0000256" key="3">
    <source>
        <dbReference type="ARBA" id="ARBA00022475"/>
    </source>
</evidence>
<protein>
    <recommendedName>
        <fullName evidence="14">sn-1-specific diacylglycerol lipase</fullName>
        <ecNumber evidence="14">3.1.1.116</ecNumber>
    </recommendedName>
</protein>
<feature type="transmembrane region" description="Helical" evidence="15">
    <location>
        <begin position="18"/>
        <end position="38"/>
    </location>
</feature>
<dbReference type="EMBL" id="LSMT01000030">
    <property type="protein sequence ID" value="PFX31904.1"/>
    <property type="molecule type" value="Genomic_DNA"/>
</dbReference>
<dbReference type="GO" id="GO:0019369">
    <property type="term" value="P:arachidonate metabolic process"/>
    <property type="evidence" value="ECO:0007669"/>
    <property type="project" value="TreeGrafter"/>
</dbReference>
<keyword evidence="5 15" id="KW-0812">Transmembrane</keyword>
<evidence type="ECO:0000256" key="9">
    <source>
        <dbReference type="ARBA" id="ARBA00022963"/>
    </source>
</evidence>
<evidence type="ECO:0000256" key="10">
    <source>
        <dbReference type="ARBA" id="ARBA00022989"/>
    </source>
</evidence>
<keyword evidence="8" id="KW-0106">Calcium</keyword>
<evidence type="ECO:0000256" key="14">
    <source>
        <dbReference type="ARBA" id="ARBA00026104"/>
    </source>
</evidence>
<evidence type="ECO:0000256" key="1">
    <source>
        <dbReference type="ARBA" id="ARBA00001913"/>
    </source>
</evidence>
<evidence type="ECO:0000259" key="16">
    <source>
        <dbReference type="Pfam" id="PF01764"/>
    </source>
</evidence>
<comment type="cofactor">
    <cofactor evidence="1">
        <name>Ca(2+)</name>
        <dbReference type="ChEBI" id="CHEBI:29108"/>
    </cofactor>
</comment>
<keyword evidence="18" id="KW-1185">Reference proteome</keyword>
<dbReference type="GO" id="GO:0005886">
    <property type="term" value="C:plasma membrane"/>
    <property type="evidence" value="ECO:0007669"/>
    <property type="project" value="UniProtKB-SubCell"/>
</dbReference>
<evidence type="ECO:0000256" key="4">
    <source>
        <dbReference type="ARBA" id="ARBA00022553"/>
    </source>
</evidence>
<evidence type="ECO:0000256" key="2">
    <source>
        <dbReference type="ARBA" id="ARBA00004651"/>
    </source>
</evidence>
<comment type="caution">
    <text evidence="17">The sequence shown here is derived from an EMBL/GenBank/DDBJ whole genome shotgun (WGS) entry which is preliminary data.</text>
</comment>